<proteinExistence type="predicted"/>
<keyword evidence="3" id="KW-1185">Reference proteome</keyword>
<dbReference type="Proteomes" id="UP000624703">
    <property type="component" value="Unassembled WGS sequence"/>
</dbReference>
<keyword evidence="1" id="KW-1133">Transmembrane helix</keyword>
<name>A0A8J7MBS4_9BACT</name>
<evidence type="ECO:0000313" key="2">
    <source>
        <dbReference type="EMBL" id="MBK1790197.1"/>
    </source>
</evidence>
<keyword evidence="1" id="KW-0472">Membrane</keyword>
<accession>A0A8J7MBS4</accession>
<dbReference type="AlphaFoldDB" id="A0A8J7MBS4"/>
<evidence type="ECO:0000256" key="1">
    <source>
        <dbReference type="SAM" id="Phobius"/>
    </source>
</evidence>
<keyword evidence="1" id="KW-0812">Transmembrane</keyword>
<evidence type="ECO:0000313" key="3">
    <source>
        <dbReference type="Proteomes" id="UP000624703"/>
    </source>
</evidence>
<gene>
    <name evidence="2" type="ORF">JIN82_03395</name>
</gene>
<feature type="transmembrane region" description="Helical" evidence="1">
    <location>
        <begin position="12"/>
        <end position="30"/>
    </location>
</feature>
<sequence length="101" mass="11566">MSRDKITRNRNRAFAALLVLCISMASVWYFSKPTHWNGIHDGMTREHIHTLIGVPANDQYGLKGLETWNSGRLLFSWRMRVMYNSGVARTIDVSASADWLP</sequence>
<protein>
    <submittedName>
        <fullName evidence="2">Uncharacterized protein</fullName>
    </submittedName>
</protein>
<comment type="caution">
    <text evidence="2">The sequence shown here is derived from an EMBL/GenBank/DDBJ whole genome shotgun (WGS) entry which is preliminary data.</text>
</comment>
<dbReference type="RefSeq" id="WP_200310237.1">
    <property type="nucleotide sequence ID" value="NZ_JAENIM010000017.1"/>
</dbReference>
<dbReference type="EMBL" id="JAENIM010000017">
    <property type="protein sequence ID" value="MBK1790197.1"/>
    <property type="molecule type" value="Genomic_DNA"/>
</dbReference>
<reference evidence="2" key="1">
    <citation type="submission" date="2021-01" db="EMBL/GenBank/DDBJ databases">
        <title>Modified the classification status of verrucomicrobia.</title>
        <authorList>
            <person name="Feng X."/>
        </authorList>
    </citation>
    <scope>NUCLEOTIDE SEQUENCE</scope>
    <source>
        <strain evidence="2">_KCTC 22039</strain>
    </source>
</reference>
<organism evidence="2 3">
    <name type="scientific">Persicirhabdus sediminis</name>
    <dbReference type="NCBI Taxonomy" id="454144"/>
    <lineage>
        <taxon>Bacteria</taxon>
        <taxon>Pseudomonadati</taxon>
        <taxon>Verrucomicrobiota</taxon>
        <taxon>Verrucomicrobiia</taxon>
        <taxon>Verrucomicrobiales</taxon>
        <taxon>Verrucomicrobiaceae</taxon>
        <taxon>Persicirhabdus</taxon>
    </lineage>
</organism>